<evidence type="ECO:0000313" key="2">
    <source>
        <dbReference type="Proteomes" id="UP000009011"/>
    </source>
</evidence>
<dbReference type="EMBL" id="CP003557">
    <property type="protein sequence ID" value="AFN73857.1"/>
    <property type="molecule type" value="Genomic_DNA"/>
</dbReference>
<dbReference type="AlphaFoldDB" id="I6YTI4"/>
<accession>I6YTI4</accession>
<sequence length="55" mass="6500">MAFFVFHKFPFSVKFSIAYVKIPKFGSTGKYARLFVAKYYLAEHERTRAFLLIIC</sequence>
<evidence type="ECO:0000313" key="1">
    <source>
        <dbReference type="EMBL" id="AFN73857.1"/>
    </source>
</evidence>
<keyword evidence="2" id="KW-1185">Reference proteome</keyword>
<gene>
    <name evidence="1" type="ordered locus">MROS_0614</name>
</gene>
<dbReference type="STRING" id="1191523.MROS_0614"/>
<dbReference type="HOGENOM" id="CLU_3027010_0_0_10"/>
<reference evidence="1 2" key="1">
    <citation type="journal article" date="2013" name="PLoS ONE">
        <title>Genomic analysis of Melioribacter roseus, facultatively anaerobic organotrophic bacterium representing a novel deep lineage within Bacteriodetes/Chlorobi group.</title>
        <authorList>
            <person name="Kadnikov V.V."/>
            <person name="Mardanov A.V."/>
            <person name="Podosokorskaya O.A."/>
            <person name="Gavrilov S.N."/>
            <person name="Kublanov I.V."/>
            <person name="Beletsky A.V."/>
            <person name="Bonch-Osmolovskaya E.A."/>
            <person name="Ravin N.V."/>
        </authorList>
    </citation>
    <scope>NUCLEOTIDE SEQUENCE [LARGE SCALE GENOMIC DNA]</scope>
    <source>
        <strain evidence="2">JCM 17771 / P3M-2</strain>
    </source>
</reference>
<dbReference type="Proteomes" id="UP000009011">
    <property type="component" value="Chromosome"/>
</dbReference>
<protein>
    <submittedName>
        <fullName evidence="1">Uncharacterized protein</fullName>
    </submittedName>
</protein>
<proteinExistence type="predicted"/>
<dbReference type="KEGG" id="mro:MROS_0614"/>
<organism evidence="1 2">
    <name type="scientific">Melioribacter roseus (strain DSM 23840 / JCM 17771 / VKM B-2668 / P3M-2)</name>
    <dbReference type="NCBI Taxonomy" id="1191523"/>
    <lineage>
        <taxon>Bacteria</taxon>
        <taxon>Pseudomonadati</taxon>
        <taxon>Ignavibacteriota</taxon>
        <taxon>Ignavibacteria</taxon>
        <taxon>Ignavibacteriales</taxon>
        <taxon>Melioribacteraceae</taxon>
        <taxon>Melioribacter</taxon>
    </lineage>
</organism>
<name>I6YTI4_MELRP</name>